<sequence>YGAVPEQLGAVVGTFFEHRAHAGHGRDQSGASGVGRLRRVPAADVQRHRRWPCAQPSCGAGDFPQPGRAPQPDGFGHYGQCETGCCTA</sequence>
<gene>
    <name evidence="1" type="ORF">Tci_929201</name>
</gene>
<reference evidence="1" key="1">
    <citation type="journal article" date="2019" name="Sci. Rep.">
        <title>Draft genome of Tanacetum cinerariifolium, the natural source of mosquito coil.</title>
        <authorList>
            <person name="Yamashiro T."/>
            <person name="Shiraishi A."/>
            <person name="Satake H."/>
            <person name="Nakayama K."/>
        </authorList>
    </citation>
    <scope>NUCLEOTIDE SEQUENCE</scope>
</reference>
<proteinExistence type="predicted"/>
<feature type="non-terminal residue" evidence="1">
    <location>
        <position position="1"/>
    </location>
</feature>
<dbReference type="AlphaFoldDB" id="A0A699XAR4"/>
<protein>
    <submittedName>
        <fullName evidence="1">Uncharacterized protein</fullName>
    </submittedName>
</protein>
<dbReference type="EMBL" id="BKCJ011838810">
    <property type="protein sequence ID" value="GFD57232.1"/>
    <property type="molecule type" value="Genomic_DNA"/>
</dbReference>
<organism evidence="1">
    <name type="scientific">Tanacetum cinerariifolium</name>
    <name type="common">Dalmatian daisy</name>
    <name type="synonym">Chrysanthemum cinerariifolium</name>
    <dbReference type="NCBI Taxonomy" id="118510"/>
    <lineage>
        <taxon>Eukaryota</taxon>
        <taxon>Viridiplantae</taxon>
        <taxon>Streptophyta</taxon>
        <taxon>Embryophyta</taxon>
        <taxon>Tracheophyta</taxon>
        <taxon>Spermatophyta</taxon>
        <taxon>Magnoliopsida</taxon>
        <taxon>eudicotyledons</taxon>
        <taxon>Gunneridae</taxon>
        <taxon>Pentapetalae</taxon>
        <taxon>asterids</taxon>
        <taxon>campanulids</taxon>
        <taxon>Asterales</taxon>
        <taxon>Asteraceae</taxon>
        <taxon>Asteroideae</taxon>
        <taxon>Anthemideae</taxon>
        <taxon>Anthemidinae</taxon>
        <taxon>Tanacetum</taxon>
    </lineage>
</organism>
<feature type="non-terminal residue" evidence="1">
    <location>
        <position position="88"/>
    </location>
</feature>
<evidence type="ECO:0000313" key="1">
    <source>
        <dbReference type="EMBL" id="GFD57232.1"/>
    </source>
</evidence>
<name>A0A699XAR4_TANCI</name>
<accession>A0A699XAR4</accession>
<comment type="caution">
    <text evidence="1">The sequence shown here is derived from an EMBL/GenBank/DDBJ whole genome shotgun (WGS) entry which is preliminary data.</text>
</comment>